<dbReference type="CTD" id="32976"/>
<evidence type="ECO:0000256" key="1">
    <source>
        <dbReference type="ARBA" id="ARBA00022737"/>
    </source>
</evidence>
<dbReference type="InterPro" id="IPR010457">
    <property type="entry name" value="IgC2-like_lig-bd"/>
</dbReference>
<keyword evidence="3" id="KW-0812">Transmembrane</keyword>
<feature type="domain" description="Fibronectin type-III" evidence="5">
    <location>
        <begin position="493"/>
        <end position="593"/>
    </location>
</feature>
<dbReference type="Proteomes" id="UP000079169">
    <property type="component" value="Unplaced"/>
</dbReference>
<dbReference type="STRING" id="121845.A0A1S3DAV1"/>
<keyword evidence="1" id="KW-0677">Repeat</keyword>
<dbReference type="SMART" id="SM00060">
    <property type="entry name" value="FN3"/>
    <property type="match status" value="6"/>
</dbReference>
<feature type="chain" id="PRO_5018239392" evidence="4">
    <location>
        <begin position="19"/>
        <end position="1356"/>
    </location>
</feature>
<dbReference type="PANTHER" id="PTHR46708">
    <property type="entry name" value="TENASCIN"/>
    <property type="match status" value="1"/>
</dbReference>
<dbReference type="InterPro" id="IPR003961">
    <property type="entry name" value="FN3_dom"/>
</dbReference>
<feature type="compositionally biased region" description="Acidic residues" evidence="2">
    <location>
        <begin position="1205"/>
        <end position="1216"/>
    </location>
</feature>
<evidence type="ECO:0000256" key="3">
    <source>
        <dbReference type="SAM" id="Phobius"/>
    </source>
</evidence>
<dbReference type="CDD" id="cd00063">
    <property type="entry name" value="FN3"/>
    <property type="match status" value="4"/>
</dbReference>
<feature type="compositionally biased region" description="Polar residues" evidence="2">
    <location>
        <begin position="1192"/>
        <end position="1204"/>
    </location>
</feature>
<feature type="domain" description="Fibronectin type-III" evidence="5">
    <location>
        <begin position="245"/>
        <end position="353"/>
    </location>
</feature>
<dbReference type="InterPro" id="IPR050991">
    <property type="entry name" value="ECM_Regulatory_Proteins"/>
</dbReference>
<feature type="compositionally biased region" description="Polar residues" evidence="2">
    <location>
        <begin position="1105"/>
        <end position="1137"/>
    </location>
</feature>
<evidence type="ECO:0000313" key="7">
    <source>
        <dbReference type="RefSeq" id="XP_008478120.3"/>
    </source>
</evidence>
<dbReference type="Pfam" id="PF06328">
    <property type="entry name" value="Lep_receptor_Ig"/>
    <property type="match status" value="1"/>
</dbReference>
<dbReference type="PANTHER" id="PTHR46708:SF2">
    <property type="entry name" value="FIBRONECTIN TYPE-III DOMAIN-CONTAINING PROTEIN"/>
    <property type="match status" value="1"/>
</dbReference>
<keyword evidence="7" id="KW-0675">Receptor</keyword>
<evidence type="ECO:0000256" key="2">
    <source>
        <dbReference type="SAM" id="MobiDB-lite"/>
    </source>
</evidence>
<dbReference type="InterPro" id="IPR036116">
    <property type="entry name" value="FN3_sf"/>
</dbReference>
<feature type="domain" description="Fibronectin type-III" evidence="5">
    <location>
        <begin position="694"/>
        <end position="794"/>
    </location>
</feature>
<evidence type="ECO:0000313" key="6">
    <source>
        <dbReference type="Proteomes" id="UP000079169"/>
    </source>
</evidence>
<evidence type="ECO:0000259" key="5">
    <source>
        <dbReference type="PROSITE" id="PS50853"/>
    </source>
</evidence>
<protein>
    <submittedName>
        <fullName evidence="7">Cytokine receptor</fullName>
    </submittedName>
</protein>
<reference evidence="7" key="1">
    <citation type="submission" date="2025-08" db="UniProtKB">
        <authorList>
            <consortium name="RefSeq"/>
        </authorList>
    </citation>
    <scope>IDENTIFICATION</scope>
</reference>
<dbReference type="PaxDb" id="121845-A0A1S3DAV1"/>
<keyword evidence="3" id="KW-0472">Membrane</keyword>
<dbReference type="KEGG" id="dci:103514980"/>
<keyword evidence="6" id="KW-1185">Reference proteome</keyword>
<evidence type="ECO:0000256" key="4">
    <source>
        <dbReference type="SAM" id="SignalP"/>
    </source>
</evidence>
<feature type="signal peptide" evidence="4">
    <location>
        <begin position="1"/>
        <end position="18"/>
    </location>
</feature>
<dbReference type="RefSeq" id="XP_008478120.3">
    <property type="nucleotide sequence ID" value="XM_008479898.3"/>
</dbReference>
<dbReference type="GeneID" id="103514980"/>
<dbReference type="PROSITE" id="PS50853">
    <property type="entry name" value="FN3"/>
    <property type="match status" value="4"/>
</dbReference>
<organism evidence="6 7">
    <name type="scientific">Diaphorina citri</name>
    <name type="common">Asian citrus psyllid</name>
    <dbReference type="NCBI Taxonomy" id="121845"/>
    <lineage>
        <taxon>Eukaryota</taxon>
        <taxon>Metazoa</taxon>
        <taxon>Ecdysozoa</taxon>
        <taxon>Arthropoda</taxon>
        <taxon>Hexapoda</taxon>
        <taxon>Insecta</taxon>
        <taxon>Pterygota</taxon>
        <taxon>Neoptera</taxon>
        <taxon>Paraneoptera</taxon>
        <taxon>Hemiptera</taxon>
        <taxon>Sternorrhyncha</taxon>
        <taxon>Psylloidea</taxon>
        <taxon>Psyllidae</taxon>
        <taxon>Diaphorininae</taxon>
        <taxon>Diaphorina</taxon>
    </lineage>
</organism>
<feature type="region of interest" description="Disordered" evidence="2">
    <location>
        <begin position="1092"/>
        <end position="1137"/>
    </location>
</feature>
<feature type="region of interest" description="Disordered" evidence="2">
    <location>
        <begin position="1192"/>
        <end position="1216"/>
    </location>
</feature>
<dbReference type="SUPFAM" id="SSF49265">
    <property type="entry name" value="Fibronectin type III"/>
    <property type="match status" value="5"/>
</dbReference>
<sequence>MKLLIYVELFLTVTVCSCVGHLLANDANSLRCSANVDTPGTTFPKGDIILEVGSNLTIYCILNETHPLAVNRNASHLLFYNRTERVSMDHITILNETTIQLHMTDVKKSKSMFYCKLRDSSNSEKGVCLNTVMIDTKPQPVTDFSCVSYNWQNLSCTWKNPLYYVRTKYDLKFRLGGPGASKKMYISCPKKTATDESCLWDLTTDPMYKQQDKEYFFYIHGYNQFGHWYQKDIQFHHFQRVLPSPPVNLKVLNKTAHSVTISWEPMLPMQVFPGGLVHKVEYQSMYKNVWEQVDTSMLPERLEGPKVFTITINNLSYANTLYDIRVCMKSAKAQAGEQLWSLPSNITFRTLPTEPDYPPKTDIGSFQIEKGKLGKRNVYIYWQQLPEYHITISWEPMLPMQVFPGGLVHKVEYQSMYKKVWEQVDTSMLPERLEGPKVFTITINNLSDADAHYDIRVCMKSAKAQAGEQLWSLPSNITFRTLPTEPDYPPKTDVGSFQIEKGKLGKRNVYIYWQQLPQYHYNGANFSYVVTLVNPNTNLEVPLKPSEQSKTYAKFNDLEDMEYTFKIYSTNSEGRSSSSEVTVPQKNHLLPEPISFTKIAYEKQTYELSWIPPKMAEFNFVDYTLFWCANDRDRPYQCTGFLNWIHIPGDSIAQNITVPDDKIYQFAISMNMGSTSSGMVWSLCTVIHNRFSSKMNNVYIRHVGSSSIVVAWQLECSDRVGVIKGFIVRYCPVWSISTECGEKELSLETNDSTATELNVTGLRSYTVYKLSVAVLTTDGPGEPSEPVYNTTYASAPSRPPEIKSVQDITNTSANVTWQKPSVAERNGNIVEYQICVNSTNSNTICITDPEKFGSSQSAVINNLDAFTIYTVKIRAFTNAWSANSTGIEFLTHIGNPEKMSQPRAEFVNATATHIIWDPPKKPNGPLQGYQIKINYFNGKSQHLNEVCSNRNETCSALVVLTQPLKCEDHRPNVQIRAYNVIVDENGEHIKLYGPWSDSDYLMCTNYAVGLQGTILFALLLSMFLLPLIYYLGKKMYEMFKKSSELAVKLPPGLDIDTKDTKSHFTSQPWIPADYNDIKPPLPADEEYLIRPTRTPNRSESENDSEQVSLGSGDTQSSECHQASSTSAGSELEVNSTASTPPMQAYKAHNVKSNAEKSAAALLSKMSMTMSEQPEVKPNESNLSYVIIGTNNAIIPKPSSTSPTVEDQDSSLEEEDDSLGTNFLPHLDRGMLTPAQLLNEKLLSELTYPPAPEQGNYHKYGESCLPMFQKPTYPQAEDNRVSSMKNLVISTKPNTPTSVTTTTCTSGYQPLPLTSSKPIEQKPTSPVLPPVSAIVINKGSSGYVTVSNASVEPHNCV</sequence>
<dbReference type="Pfam" id="PF00041">
    <property type="entry name" value="fn3"/>
    <property type="match status" value="2"/>
</dbReference>
<keyword evidence="4" id="KW-0732">Signal</keyword>
<name>A0A1S3DAV1_DIACI</name>
<proteinExistence type="predicted"/>
<gene>
    <name evidence="7" type="primary">LOC103514980</name>
</gene>
<feature type="domain" description="Fibronectin type-III" evidence="5">
    <location>
        <begin position="799"/>
        <end position="894"/>
    </location>
</feature>
<dbReference type="Gene3D" id="2.60.40.10">
    <property type="entry name" value="Immunoglobulins"/>
    <property type="match status" value="7"/>
</dbReference>
<feature type="transmembrane region" description="Helical" evidence="3">
    <location>
        <begin position="1006"/>
        <end position="1031"/>
    </location>
</feature>
<accession>A0A1S3DAV1</accession>
<dbReference type="InterPro" id="IPR013783">
    <property type="entry name" value="Ig-like_fold"/>
</dbReference>
<keyword evidence="3" id="KW-1133">Transmembrane helix</keyword>